<sequence>MSWDEWEQLKAGAAGTSDTAGTSSTHMRLNQLEDQGSASEGELVVYQDDLGAVGHEAFILYDQLRKEADIAGASPDKAGAGSTAQSAAALRRHPLSERA</sequence>
<feature type="region of interest" description="Disordered" evidence="1">
    <location>
        <begin position="1"/>
        <end position="37"/>
    </location>
</feature>
<name>A0AAE8W4K3_9ACTN</name>
<evidence type="ECO:0000313" key="2">
    <source>
        <dbReference type="EMBL" id="TQE36627.1"/>
    </source>
</evidence>
<accession>A0AAE8W4K3</accession>
<feature type="compositionally biased region" description="Low complexity" evidence="1">
    <location>
        <begin position="78"/>
        <end position="89"/>
    </location>
</feature>
<feature type="region of interest" description="Disordered" evidence="1">
    <location>
        <begin position="72"/>
        <end position="99"/>
    </location>
</feature>
<evidence type="ECO:0000256" key="1">
    <source>
        <dbReference type="SAM" id="MobiDB-lite"/>
    </source>
</evidence>
<feature type="compositionally biased region" description="Polar residues" evidence="1">
    <location>
        <begin position="26"/>
        <end position="37"/>
    </location>
</feature>
<reference evidence="2 3" key="1">
    <citation type="submission" date="2019-03" db="EMBL/GenBank/DDBJ databases">
        <title>Comparative genomic analyses of the sweetpotato soil rot pathogen, Streptomyces ipomoeae.</title>
        <authorList>
            <person name="Ruschel Soares N."/>
            <person name="Badger J.H."/>
            <person name="Huguet-Tapia J.C."/>
            <person name="Clark C.A."/>
            <person name="Pettis G.S."/>
        </authorList>
    </citation>
    <scope>NUCLEOTIDE SEQUENCE [LARGE SCALE GENOMIC DNA]</scope>
    <source>
        <strain evidence="2 3">88-35</strain>
    </source>
</reference>
<protein>
    <submittedName>
        <fullName evidence="2">Uncharacterized protein</fullName>
    </submittedName>
</protein>
<dbReference type="EMBL" id="SPAZ01000083">
    <property type="protein sequence ID" value="TQE36627.1"/>
    <property type="molecule type" value="Genomic_DNA"/>
</dbReference>
<gene>
    <name evidence="2" type="ORF">Sipo8835_09875</name>
</gene>
<organism evidence="2 3">
    <name type="scientific">Streptomyces ipomoeae</name>
    <dbReference type="NCBI Taxonomy" id="103232"/>
    <lineage>
        <taxon>Bacteria</taxon>
        <taxon>Bacillati</taxon>
        <taxon>Actinomycetota</taxon>
        <taxon>Actinomycetes</taxon>
        <taxon>Kitasatosporales</taxon>
        <taxon>Streptomycetaceae</taxon>
        <taxon>Streptomyces</taxon>
    </lineage>
</organism>
<proteinExistence type="predicted"/>
<feature type="compositionally biased region" description="Low complexity" evidence="1">
    <location>
        <begin position="11"/>
        <end position="25"/>
    </location>
</feature>
<comment type="caution">
    <text evidence="2">The sequence shown here is derived from an EMBL/GenBank/DDBJ whole genome shotgun (WGS) entry which is preliminary data.</text>
</comment>
<dbReference type="AlphaFoldDB" id="A0AAE8W4K3"/>
<feature type="non-terminal residue" evidence="2">
    <location>
        <position position="99"/>
    </location>
</feature>
<dbReference type="Proteomes" id="UP000318720">
    <property type="component" value="Unassembled WGS sequence"/>
</dbReference>
<evidence type="ECO:0000313" key="3">
    <source>
        <dbReference type="Proteomes" id="UP000318720"/>
    </source>
</evidence>